<dbReference type="EMBL" id="QXRZ01000012">
    <property type="protein sequence ID" value="RIL41284.1"/>
    <property type="molecule type" value="Genomic_DNA"/>
</dbReference>
<dbReference type="SUPFAM" id="SSF64397">
    <property type="entry name" value="Hsp33 domain"/>
    <property type="match status" value="1"/>
</dbReference>
<protein>
    <recommendedName>
        <fullName evidence="6">33 kDa chaperonin</fullName>
    </recommendedName>
    <alternativeName>
        <fullName evidence="6">Heat shock protein 33 homolog</fullName>
        <shortName evidence="6">HSP33</shortName>
    </alternativeName>
</protein>
<dbReference type="Proteomes" id="UP000321057">
    <property type="component" value="Unassembled WGS sequence"/>
</dbReference>
<dbReference type="PANTHER" id="PTHR30111:SF1">
    <property type="entry name" value="33 KDA CHAPERONIN"/>
    <property type="match status" value="1"/>
</dbReference>
<evidence type="ECO:0000313" key="7">
    <source>
        <dbReference type="EMBL" id="GEQ06969.1"/>
    </source>
</evidence>
<dbReference type="OrthoDB" id="9776534at2"/>
<sequence length="293" mass="31633">MTKDYIVKALAFGGQIRAYSALTTESVQEAQTRHYTWPTASAALGRTMTATLMMGAMLKGNQKLTVTVDGQGPIGKIIADADAKGNVRGYVTNPQTHFPLNDIGKLDVRRAVGTEGALTVVKDVGMKDYFSGSSPIVSGELGEDFTYYFAKSEQTPSSVGLGVLVNPDNSIKAAGGFILQVMPGAEDATITKLEDAINNMTPVSKLIDQGLTPEELLFEILGEENVQILENVPAQFECNCGHDKFLTAIKGLGEAEIISMINEDHGAEAECHFCRTKYNFTENELEALLENKN</sequence>
<name>A0A0D0SEB4_STAGA</name>
<comment type="PTM">
    <text evidence="6">Under oxidizing conditions two disulfide bonds are formed involving the reactive cysteines. Under reducing conditions zinc is bound to the reactive cysteines and the protein is inactive.</text>
</comment>
<dbReference type="PANTHER" id="PTHR30111">
    <property type="entry name" value="33 KDA CHAPERONIN"/>
    <property type="match status" value="1"/>
</dbReference>
<keyword evidence="2 6" id="KW-0862">Zinc</keyword>
<proteinExistence type="inferred from homology"/>
<dbReference type="InterPro" id="IPR016153">
    <property type="entry name" value="Heat_shock_Hsp33_N"/>
</dbReference>
<keyword evidence="5 6" id="KW-0676">Redox-active center</keyword>
<dbReference type="GO" id="GO:0042026">
    <property type="term" value="P:protein refolding"/>
    <property type="evidence" value="ECO:0007669"/>
    <property type="project" value="TreeGrafter"/>
</dbReference>
<dbReference type="Gene3D" id="3.90.1280.10">
    <property type="entry name" value="HSP33 redox switch-like"/>
    <property type="match status" value="1"/>
</dbReference>
<comment type="subcellular location">
    <subcellularLocation>
        <location evidence="6">Cytoplasm</location>
    </subcellularLocation>
</comment>
<feature type="disulfide bond" description="Redox-active" evidence="6">
    <location>
        <begin position="238"/>
        <end position="240"/>
    </location>
</feature>
<dbReference type="GO" id="GO:0051082">
    <property type="term" value="F:unfolded protein binding"/>
    <property type="evidence" value="ECO:0007669"/>
    <property type="project" value="UniProtKB-UniRule"/>
</dbReference>
<dbReference type="AlphaFoldDB" id="A0A0D0SEB4"/>
<dbReference type="CDD" id="cd00498">
    <property type="entry name" value="Hsp33"/>
    <property type="match status" value="1"/>
</dbReference>
<gene>
    <name evidence="6 8" type="primary">hslO</name>
    <name evidence="8" type="ORF">BUZ01_12815</name>
    <name evidence="7" type="ORF">SGA02_27970</name>
</gene>
<dbReference type="RefSeq" id="WP_042739994.1">
    <property type="nucleotide sequence ID" value="NZ_BKAX01000015.1"/>
</dbReference>
<evidence type="ECO:0000313" key="10">
    <source>
        <dbReference type="Proteomes" id="UP000321057"/>
    </source>
</evidence>
<dbReference type="Pfam" id="PF01430">
    <property type="entry name" value="HSP33"/>
    <property type="match status" value="1"/>
</dbReference>
<dbReference type="InterPro" id="IPR000397">
    <property type="entry name" value="Heat_shock_Hsp33"/>
</dbReference>
<dbReference type="PIRSF" id="PIRSF005261">
    <property type="entry name" value="Heat_shock_Hsp33"/>
    <property type="match status" value="1"/>
</dbReference>
<comment type="caution">
    <text evidence="8">The sequence shown here is derived from an EMBL/GenBank/DDBJ whole genome shotgun (WGS) entry which is preliminary data.</text>
</comment>
<dbReference type="NCBIfam" id="NF001033">
    <property type="entry name" value="PRK00114.1"/>
    <property type="match status" value="1"/>
</dbReference>
<accession>A0A0D0SEB4</accession>
<dbReference type="GO" id="GO:0005737">
    <property type="term" value="C:cytoplasm"/>
    <property type="evidence" value="ECO:0007669"/>
    <property type="project" value="UniProtKB-SubCell"/>
</dbReference>
<evidence type="ECO:0000256" key="2">
    <source>
        <dbReference type="ARBA" id="ARBA00022833"/>
    </source>
</evidence>
<reference evidence="7 10" key="2">
    <citation type="submission" date="2019-07" db="EMBL/GenBank/DDBJ databases">
        <title>Whole genome shotgun sequence of Staphylococcus gallinarum NBRC 109767.</title>
        <authorList>
            <person name="Hosoyama A."/>
            <person name="Uohara A."/>
            <person name="Ohji S."/>
            <person name="Ichikawa N."/>
        </authorList>
    </citation>
    <scope>NUCLEOTIDE SEQUENCE [LARGE SCALE GENOMIC DNA]</scope>
    <source>
        <strain evidence="7 10">NBRC 109767</strain>
    </source>
</reference>
<reference evidence="8 9" key="1">
    <citation type="journal article" date="2016" name="Front. Microbiol.">
        <title>Comprehensive Phylogenetic Analysis of Bovine Non-aureus Staphylococci Species Based on Whole-Genome Sequencing.</title>
        <authorList>
            <person name="Naushad S."/>
            <person name="Barkema H.W."/>
            <person name="Luby C."/>
            <person name="Condas L.A."/>
            <person name="Nobrega D.B."/>
            <person name="Carson D.A."/>
            <person name="De Buck J."/>
        </authorList>
    </citation>
    <scope>NUCLEOTIDE SEQUENCE [LARGE SCALE GENOMIC DNA]</scope>
    <source>
        <strain evidence="8 9">SNUC 1388</strain>
    </source>
</reference>
<evidence type="ECO:0000256" key="6">
    <source>
        <dbReference type="HAMAP-Rule" id="MF_00117"/>
    </source>
</evidence>
<keyword evidence="3 6" id="KW-1015">Disulfide bond</keyword>
<dbReference type="HAMAP" id="MF_00117">
    <property type="entry name" value="HslO"/>
    <property type="match status" value="1"/>
</dbReference>
<organism evidence="8 9">
    <name type="scientific">Staphylococcus gallinarum</name>
    <dbReference type="NCBI Taxonomy" id="1293"/>
    <lineage>
        <taxon>Bacteria</taxon>
        <taxon>Bacillati</taxon>
        <taxon>Bacillota</taxon>
        <taxon>Bacilli</taxon>
        <taxon>Bacillales</taxon>
        <taxon>Staphylococcaceae</taxon>
        <taxon>Staphylococcus</taxon>
    </lineage>
</organism>
<dbReference type="InterPro" id="IPR016154">
    <property type="entry name" value="Heat_shock_Hsp33_C"/>
</dbReference>
<dbReference type="GeneID" id="93846234"/>
<comment type="similarity">
    <text evidence="6">Belongs to the HSP33 family.</text>
</comment>
<dbReference type="EMBL" id="BKAX01000015">
    <property type="protein sequence ID" value="GEQ06969.1"/>
    <property type="molecule type" value="Genomic_DNA"/>
</dbReference>
<evidence type="ECO:0000256" key="5">
    <source>
        <dbReference type="ARBA" id="ARBA00023284"/>
    </source>
</evidence>
<keyword evidence="1 6" id="KW-0963">Cytoplasm</keyword>
<keyword evidence="10" id="KW-1185">Reference proteome</keyword>
<evidence type="ECO:0000313" key="9">
    <source>
        <dbReference type="Proteomes" id="UP000283576"/>
    </source>
</evidence>
<dbReference type="SUPFAM" id="SSF118352">
    <property type="entry name" value="HSP33 redox switch-like"/>
    <property type="match status" value="1"/>
</dbReference>
<dbReference type="Gene3D" id="3.55.30.10">
    <property type="entry name" value="Hsp33 domain"/>
    <property type="match status" value="1"/>
</dbReference>
<keyword evidence="4 6" id="KW-0143">Chaperone</keyword>
<evidence type="ECO:0000256" key="3">
    <source>
        <dbReference type="ARBA" id="ARBA00023157"/>
    </source>
</evidence>
<dbReference type="Proteomes" id="UP000283576">
    <property type="component" value="Unassembled WGS sequence"/>
</dbReference>
<evidence type="ECO:0000256" key="4">
    <source>
        <dbReference type="ARBA" id="ARBA00023186"/>
    </source>
</evidence>
<dbReference type="GO" id="GO:0044183">
    <property type="term" value="F:protein folding chaperone"/>
    <property type="evidence" value="ECO:0007669"/>
    <property type="project" value="TreeGrafter"/>
</dbReference>
<evidence type="ECO:0000313" key="8">
    <source>
        <dbReference type="EMBL" id="RIL41284.1"/>
    </source>
</evidence>
<comment type="function">
    <text evidence="6">Redox regulated molecular chaperone. Protects both thermally unfolding and oxidatively damaged proteins from irreversible aggregation. Plays an important role in the bacterial defense system toward oxidative stress.</text>
</comment>
<feature type="disulfide bond" description="Redox-active" evidence="6">
    <location>
        <begin position="271"/>
        <end position="274"/>
    </location>
</feature>
<evidence type="ECO:0000256" key="1">
    <source>
        <dbReference type="ARBA" id="ARBA00022490"/>
    </source>
</evidence>